<keyword evidence="1 5" id="KW-0479">Metal-binding</keyword>
<evidence type="ECO:0000256" key="5">
    <source>
        <dbReference type="PIRSR" id="PIRSR604574-2"/>
    </source>
</evidence>
<dbReference type="InterPro" id="IPR009327">
    <property type="entry name" value="Cupin_DUF985"/>
</dbReference>
<evidence type="ECO:0000256" key="4">
    <source>
        <dbReference type="ARBA" id="ARBA00023004"/>
    </source>
</evidence>
<comment type="cofactor">
    <cofactor evidence="5">
        <name>Fe(2+)</name>
        <dbReference type="ChEBI" id="CHEBI:29033"/>
    </cofactor>
    <text evidence="5">Binds 1 Fe(2+) ion per subunit.</text>
</comment>
<dbReference type="Gene3D" id="2.60.120.590">
    <property type="entry name" value="Alpha-ketoglutarate-dependent dioxygenase AlkB-like"/>
    <property type="match status" value="1"/>
</dbReference>
<dbReference type="Gene3D" id="2.60.120.10">
    <property type="entry name" value="Jelly Rolls"/>
    <property type="match status" value="1"/>
</dbReference>
<gene>
    <name evidence="9" type="ORF">KCV03_g8907</name>
</gene>
<dbReference type="Pfam" id="PF13532">
    <property type="entry name" value="2OG-FeII_Oxy_2"/>
    <property type="match status" value="1"/>
</dbReference>
<dbReference type="PANTHER" id="PTHR16557">
    <property type="entry name" value="ALKYLATED DNA REPAIR PROTEIN ALKB-RELATED"/>
    <property type="match status" value="1"/>
</dbReference>
<dbReference type="SUPFAM" id="SSF51182">
    <property type="entry name" value="RmlC-like cupins"/>
    <property type="match status" value="1"/>
</dbReference>
<evidence type="ECO:0000313" key="9">
    <source>
        <dbReference type="EMBL" id="KAH0213451.1"/>
    </source>
</evidence>
<feature type="non-terminal residue" evidence="9">
    <location>
        <position position="1"/>
    </location>
</feature>
<reference evidence="9" key="2">
    <citation type="submission" date="2021-08" db="EMBL/GenBank/DDBJ databases">
        <authorList>
            <person name="Gostincar C."/>
            <person name="Sun X."/>
            <person name="Song Z."/>
            <person name="Gunde-Cimerman N."/>
        </authorList>
    </citation>
    <scope>NUCLEOTIDE SEQUENCE</scope>
    <source>
        <strain evidence="9">EXF-8016</strain>
    </source>
</reference>
<dbReference type="InterPro" id="IPR004574">
    <property type="entry name" value="Alkb"/>
</dbReference>
<comment type="caution">
    <text evidence="9">The sequence shown here is derived from an EMBL/GenBank/DDBJ whole genome shotgun (WGS) entry which is preliminary data.</text>
</comment>
<dbReference type="OrthoDB" id="6614653at2759"/>
<feature type="binding site" evidence="5">
    <location>
        <position position="234"/>
    </location>
    <ligand>
        <name>Fe cation</name>
        <dbReference type="ChEBI" id="CHEBI:24875"/>
        <note>catalytic</note>
    </ligand>
</feature>
<feature type="binding site" evidence="5">
    <location>
        <position position="236"/>
    </location>
    <ligand>
        <name>Fe cation</name>
        <dbReference type="ChEBI" id="CHEBI:24875"/>
        <note>catalytic</note>
    </ligand>
</feature>
<keyword evidence="3" id="KW-0560">Oxidoreductase</keyword>
<dbReference type="SUPFAM" id="SSF51197">
    <property type="entry name" value="Clavaminate synthase-like"/>
    <property type="match status" value="1"/>
</dbReference>
<protein>
    <submittedName>
        <fullName evidence="9">Oxidoreductase</fullName>
    </submittedName>
</protein>
<evidence type="ECO:0000256" key="3">
    <source>
        <dbReference type="ARBA" id="ARBA00023002"/>
    </source>
</evidence>
<organism evidence="9 10">
    <name type="scientific">Aureobasidium melanogenum</name>
    <name type="common">Aureobasidium pullulans var. melanogenum</name>
    <dbReference type="NCBI Taxonomy" id="46634"/>
    <lineage>
        <taxon>Eukaryota</taxon>
        <taxon>Fungi</taxon>
        <taxon>Dikarya</taxon>
        <taxon>Ascomycota</taxon>
        <taxon>Pezizomycotina</taxon>
        <taxon>Dothideomycetes</taxon>
        <taxon>Dothideomycetidae</taxon>
        <taxon>Dothideales</taxon>
        <taxon>Saccotheciaceae</taxon>
        <taxon>Aureobasidium</taxon>
    </lineage>
</organism>
<dbReference type="InterPro" id="IPR014710">
    <property type="entry name" value="RmlC-like_jellyroll"/>
</dbReference>
<feature type="region of interest" description="Disordered" evidence="6">
    <location>
        <begin position="385"/>
        <end position="405"/>
    </location>
</feature>
<dbReference type="InterPro" id="IPR011051">
    <property type="entry name" value="RmlC_Cupin_sf"/>
</dbReference>
<reference evidence="9" key="1">
    <citation type="journal article" date="2021" name="J Fungi (Basel)">
        <title>Virulence traits and population genomics of the black yeast Aureobasidium melanogenum.</title>
        <authorList>
            <person name="Cernosa A."/>
            <person name="Sun X."/>
            <person name="Gostincar C."/>
            <person name="Fang C."/>
            <person name="Gunde-Cimerman N."/>
            <person name="Song Z."/>
        </authorList>
    </citation>
    <scope>NUCLEOTIDE SEQUENCE</scope>
    <source>
        <strain evidence="9">EXF-8016</strain>
    </source>
</reference>
<dbReference type="EMBL" id="JAHFYH010000096">
    <property type="protein sequence ID" value="KAH0213451.1"/>
    <property type="molecule type" value="Genomic_DNA"/>
</dbReference>
<evidence type="ECO:0000256" key="6">
    <source>
        <dbReference type="SAM" id="MobiDB-lite"/>
    </source>
</evidence>
<dbReference type="InterPro" id="IPR037151">
    <property type="entry name" value="AlkB-like_sf"/>
</dbReference>
<dbReference type="AlphaFoldDB" id="A0A9P8G7T4"/>
<evidence type="ECO:0000256" key="1">
    <source>
        <dbReference type="ARBA" id="ARBA00022723"/>
    </source>
</evidence>
<proteinExistence type="predicted"/>
<evidence type="ECO:0000313" key="10">
    <source>
        <dbReference type="Proteomes" id="UP000767238"/>
    </source>
</evidence>
<dbReference type="PANTHER" id="PTHR16557:SF2">
    <property type="entry name" value="NUCLEIC ACID DIOXYGENASE ALKBH1"/>
    <property type="match status" value="1"/>
</dbReference>
<accession>A0A9P8G7T4</accession>
<feature type="compositionally biased region" description="Basic and acidic residues" evidence="6">
    <location>
        <begin position="305"/>
        <end position="316"/>
    </location>
</feature>
<dbReference type="GO" id="GO:0005737">
    <property type="term" value="C:cytoplasm"/>
    <property type="evidence" value="ECO:0007669"/>
    <property type="project" value="TreeGrafter"/>
</dbReference>
<sequence length="553" mass="61747">MSSHLDAHARPPDDLRRQYKHYQKASTQALDADPDLFDTHPPHLSAYQARNFFQQAPDDITRLYSYFLGEPVITLPPSIESAKIYEHPDAPGLLIIPSLLDKDIQLALLDKLLHRDLSNPSHKTNLHMHYDMTYPQSPNPSTTSFFSNNAASISHQPKDPSIHKPLPMSSCLTRKLRWVTIGGQYDWTQKVYPASAPPPFPEDVAALVEGLFPSMKAQAAIVNLYTPSDTLSLHRDVSEECDRPLVSISLGCDAIFMAGLEGSKGVAVRLRSGDALVMSGPARYKHVSTMTSTVDPSLPPLKPVYEPKDSSAPRNESPHLAKLISTLQLQQHIEGGYFVETDRDVNRVPNPFLNTSPSASDSEQTTFYTSTGAVSANLSNKLTDADKNVTKTTESENEQDKTRNASTSIHYLLTPESPMGAFHRNRGRTIHTLHRGRGRYVIIHADEVMPEYDSHSGIRSKARVETFIVGQNVEKGEKLQWIVDGGKYKSSFLLPLEGEDPANNEGLLISETVVPGFEYSDHDFMRIERLEALVTKEQADEMRWMLRKDDKPV</sequence>
<dbReference type="Pfam" id="PF06172">
    <property type="entry name" value="Cupin_5"/>
    <property type="match status" value="1"/>
</dbReference>
<feature type="region of interest" description="Disordered" evidence="6">
    <location>
        <begin position="290"/>
        <end position="316"/>
    </location>
</feature>
<evidence type="ECO:0000256" key="2">
    <source>
        <dbReference type="ARBA" id="ARBA00022964"/>
    </source>
</evidence>
<evidence type="ECO:0000259" key="8">
    <source>
        <dbReference type="Pfam" id="PF13532"/>
    </source>
</evidence>
<evidence type="ECO:0000259" key="7">
    <source>
        <dbReference type="Pfam" id="PF06172"/>
    </source>
</evidence>
<feature type="domain" description="Alpha-ketoglutarate-dependent dioxygenase AlkB-like" evidence="8">
    <location>
        <begin position="162"/>
        <end position="285"/>
    </location>
</feature>
<dbReference type="CDD" id="cd06121">
    <property type="entry name" value="cupin_YML079wp"/>
    <property type="match status" value="1"/>
</dbReference>
<dbReference type="Proteomes" id="UP000767238">
    <property type="component" value="Unassembled WGS sequence"/>
</dbReference>
<keyword evidence="2" id="KW-0223">Dioxygenase</keyword>
<keyword evidence="4 5" id="KW-0408">Iron</keyword>
<feature type="domain" description="DUF985" evidence="7">
    <location>
        <begin position="322"/>
        <end position="525"/>
    </location>
</feature>
<dbReference type="InterPro" id="IPR027450">
    <property type="entry name" value="AlkB-like"/>
</dbReference>
<dbReference type="GO" id="GO:0046872">
    <property type="term" value="F:metal ion binding"/>
    <property type="evidence" value="ECO:0007669"/>
    <property type="project" value="UniProtKB-KW"/>
</dbReference>
<name>A0A9P8G7T4_AURME</name>
<dbReference type="GO" id="GO:0005634">
    <property type="term" value="C:nucleus"/>
    <property type="evidence" value="ECO:0007669"/>
    <property type="project" value="TreeGrafter"/>
</dbReference>
<dbReference type="GO" id="GO:0051213">
    <property type="term" value="F:dioxygenase activity"/>
    <property type="evidence" value="ECO:0007669"/>
    <property type="project" value="UniProtKB-KW"/>
</dbReference>